<evidence type="ECO:0000256" key="1">
    <source>
        <dbReference type="SAM" id="MobiDB-lite"/>
    </source>
</evidence>
<name>A0ABQ0L7A0_MYCCL</name>
<keyword evidence="3" id="KW-1185">Reference proteome</keyword>
<dbReference type="EMBL" id="DF843033">
    <property type="protein sequence ID" value="GAT47012.1"/>
    <property type="molecule type" value="Genomic_DNA"/>
</dbReference>
<protein>
    <submittedName>
        <fullName evidence="2">Uncharacterized protein</fullName>
    </submittedName>
</protein>
<gene>
    <name evidence="2" type="ORF">MCHLO_04502</name>
</gene>
<evidence type="ECO:0000313" key="3">
    <source>
        <dbReference type="Proteomes" id="UP000815677"/>
    </source>
</evidence>
<reference evidence="2" key="1">
    <citation type="submission" date="2014-09" db="EMBL/GenBank/DDBJ databases">
        <title>Genome sequence of the luminous mushroom Mycena chlorophos for searching fungal bioluminescence genes.</title>
        <authorList>
            <person name="Tanaka Y."/>
            <person name="Kasuga D."/>
            <person name="Oba Y."/>
            <person name="Hase S."/>
            <person name="Sato K."/>
            <person name="Oba Y."/>
            <person name="Sakakibara Y."/>
        </authorList>
    </citation>
    <scope>NUCLEOTIDE SEQUENCE</scope>
</reference>
<dbReference type="Proteomes" id="UP000815677">
    <property type="component" value="Unassembled WGS sequence"/>
</dbReference>
<feature type="region of interest" description="Disordered" evidence="1">
    <location>
        <begin position="44"/>
        <end position="78"/>
    </location>
</feature>
<sequence>MPRSQCRCWRPRSTAVGLIPHPRLPPRLPPRLLRSLSRHDVAPLLSRTHSAARDRRSKVSRRREGTVAASSSPTHPLPHRNAVALARRRTRAPSLMRSSRAVLMSRWCSCLPSTSRVDTLYLTPPSRLPPTDNVQPLAHVFGFSYPPLLLRTPWRLTGVVLVPVDAGYQPITHPVQPLRLFSLSLFTSISSASALATWQSSSSPSPTSTGPKPNPHAKTRPPSSVQALRRCSRMSRWSQNALVVWFCAGTTTRHRSESLHSRLHRRPTDSPDYPCLYRRLPSTGGPRYCPSSSRRCRIDQASTTPDEAIAATSQPIIMPPHIPVVDAVLPALPRVAHRSSGAGRRRPVAHPPSPTTVNPVPVALRSCFFAFLSFFASGIRALSGVGFAHRRLGSCPAVTTSLPGVVPLRMLVLVDVLVVLESRWSGHSFLPSWYHLRHLLGPQRYDRAVLHLALRGLPPSGGLSSRSWPSSRVRPIYCNLLSSLDFISYHLNIIRYPYGHFCVWNHVLLSPPPPSQVCIRNSV</sequence>
<accession>A0ABQ0L7A0</accession>
<evidence type="ECO:0000313" key="2">
    <source>
        <dbReference type="EMBL" id="GAT47012.1"/>
    </source>
</evidence>
<proteinExistence type="predicted"/>
<feature type="region of interest" description="Disordered" evidence="1">
    <location>
        <begin position="199"/>
        <end position="225"/>
    </location>
</feature>
<organism evidence="2 3">
    <name type="scientific">Mycena chlorophos</name>
    <name type="common">Agaric fungus</name>
    <name type="synonym">Agaricus chlorophos</name>
    <dbReference type="NCBI Taxonomy" id="658473"/>
    <lineage>
        <taxon>Eukaryota</taxon>
        <taxon>Fungi</taxon>
        <taxon>Dikarya</taxon>
        <taxon>Basidiomycota</taxon>
        <taxon>Agaricomycotina</taxon>
        <taxon>Agaricomycetes</taxon>
        <taxon>Agaricomycetidae</taxon>
        <taxon>Agaricales</taxon>
        <taxon>Marasmiineae</taxon>
        <taxon>Mycenaceae</taxon>
        <taxon>Mycena</taxon>
    </lineage>
</organism>
<feature type="compositionally biased region" description="Low complexity" evidence="1">
    <location>
        <begin position="199"/>
        <end position="211"/>
    </location>
</feature>